<feature type="transmembrane region" description="Helical" evidence="10">
    <location>
        <begin position="994"/>
        <end position="1015"/>
    </location>
</feature>
<keyword evidence="7 10" id="KW-1133">Transmembrane helix</keyword>
<dbReference type="SMART" id="SM00382">
    <property type="entry name" value="AAA"/>
    <property type="match status" value="2"/>
</dbReference>
<keyword evidence="4 10" id="KW-0812">Transmembrane</keyword>
<feature type="domain" description="AAA+ ATPase" evidence="11">
    <location>
        <begin position="1082"/>
        <end position="1269"/>
    </location>
</feature>
<feature type="compositionally biased region" description="Low complexity" evidence="9">
    <location>
        <begin position="28"/>
        <end position="37"/>
    </location>
</feature>
<reference evidence="12" key="1">
    <citation type="submission" date="2022-01" db="EMBL/GenBank/DDBJ databases">
        <authorList>
            <person name="King R."/>
        </authorList>
    </citation>
    <scope>NUCLEOTIDE SEQUENCE</scope>
</reference>
<keyword evidence="13" id="KW-1185">Reference proteome</keyword>
<dbReference type="FunFam" id="3.40.50.300:FF:000205">
    <property type="entry name" value="ABC transporter B family member 4"/>
    <property type="match status" value="2"/>
</dbReference>
<dbReference type="InterPro" id="IPR039421">
    <property type="entry name" value="Type_1_exporter"/>
</dbReference>
<dbReference type="Pfam" id="PF00664">
    <property type="entry name" value="ABC_membrane"/>
    <property type="match status" value="2"/>
</dbReference>
<evidence type="ECO:0000256" key="2">
    <source>
        <dbReference type="ARBA" id="ARBA00007577"/>
    </source>
</evidence>
<dbReference type="Gene3D" id="1.20.1560.10">
    <property type="entry name" value="ABC transporter type 1, transmembrane domain"/>
    <property type="match status" value="1"/>
</dbReference>
<dbReference type="PANTHER" id="PTHR43394">
    <property type="entry name" value="ATP-DEPENDENT PERMEASE MDL1, MITOCHONDRIAL"/>
    <property type="match status" value="1"/>
</dbReference>
<name>A0A9P0H3P0_NEZVI</name>
<keyword evidence="3" id="KW-0813">Transport</keyword>
<dbReference type="GO" id="GO:0090374">
    <property type="term" value="P:oligopeptide export from mitochondrion"/>
    <property type="evidence" value="ECO:0007669"/>
    <property type="project" value="TreeGrafter"/>
</dbReference>
<evidence type="ECO:0000256" key="6">
    <source>
        <dbReference type="ARBA" id="ARBA00022840"/>
    </source>
</evidence>
<evidence type="ECO:0000256" key="10">
    <source>
        <dbReference type="SAM" id="Phobius"/>
    </source>
</evidence>
<feature type="transmembrane region" description="Helical" evidence="10">
    <location>
        <begin position="168"/>
        <end position="192"/>
    </location>
</feature>
<dbReference type="EMBL" id="OV725079">
    <property type="protein sequence ID" value="CAH1394591.1"/>
    <property type="molecule type" value="Genomic_DNA"/>
</dbReference>
<protein>
    <recommendedName>
        <fullName evidence="11">AAA+ ATPase domain-containing protein</fullName>
    </recommendedName>
</protein>
<dbReference type="PROSITE" id="PS00211">
    <property type="entry name" value="ABC_TRANSPORTER_1"/>
    <property type="match status" value="2"/>
</dbReference>
<evidence type="ECO:0000256" key="5">
    <source>
        <dbReference type="ARBA" id="ARBA00022741"/>
    </source>
</evidence>
<dbReference type="InterPro" id="IPR027417">
    <property type="entry name" value="P-loop_NTPase"/>
</dbReference>
<evidence type="ECO:0000256" key="9">
    <source>
        <dbReference type="SAM" id="MobiDB-lite"/>
    </source>
</evidence>
<dbReference type="Gene3D" id="3.40.50.300">
    <property type="entry name" value="P-loop containing nucleotide triphosphate hydrolases"/>
    <property type="match status" value="2"/>
</dbReference>
<organism evidence="12 13">
    <name type="scientific">Nezara viridula</name>
    <name type="common">Southern green stink bug</name>
    <name type="synonym">Cimex viridulus</name>
    <dbReference type="NCBI Taxonomy" id="85310"/>
    <lineage>
        <taxon>Eukaryota</taxon>
        <taxon>Metazoa</taxon>
        <taxon>Ecdysozoa</taxon>
        <taxon>Arthropoda</taxon>
        <taxon>Hexapoda</taxon>
        <taxon>Insecta</taxon>
        <taxon>Pterygota</taxon>
        <taxon>Neoptera</taxon>
        <taxon>Paraneoptera</taxon>
        <taxon>Hemiptera</taxon>
        <taxon>Heteroptera</taxon>
        <taxon>Panheteroptera</taxon>
        <taxon>Pentatomomorpha</taxon>
        <taxon>Pentatomoidea</taxon>
        <taxon>Pentatomidae</taxon>
        <taxon>Pentatominae</taxon>
        <taxon>Nezara</taxon>
    </lineage>
</organism>
<dbReference type="InterPro" id="IPR017871">
    <property type="entry name" value="ABC_transporter-like_CS"/>
</dbReference>
<feature type="transmembrane region" description="Helical" evidence="10">
    <location>
        <begin position="241"/>
        <end position="259"/>
    </location>
</feature>
<feature type="transmembrane region" description="Helical" evidence="10">
    <location>
        <begin position="879"/>
        <end position="896"/>
    </location>
</feature>
<evidence type="ECO:0000259" key="11">
    <source>
        <dbReference type="SMART" id="SM00382"/>
    </source>
</evidence>
<dbReference type="InterPro" id="IPR003439">
    <property type="entry name" value="ABC_transporter-like_ATP-bd"/>
</dbReference>
<dbReference type="OrthoDB" id="6500128at2759"/>
<keyword evidence="8 10" id="KW-0472">Membrane</keyword>
<evidence type="ECO:0000256" key="7">
    <source>
        <dbReference type="ARBA" id="ARBA00022989"/>
    </source>
</evidence>
<proteinExistence type="inferred from homology"/>
<feature type="domain" description="AAA+ ATPase" evidence="11">
    <location>
        <begin position="470"/>
        <end position="663"/>
    </location>
</feature>
<feature type="transmembrane region" description="Helical" evidence="10">
    <location>
        <begin position="952"/>
        <end position="982"/>
    </location>
</feature>
<keyword evidence="5" id="KW-0547">Nucleotide-binding</keyword>
<dbReference type="SUPFAM" id="SSF52540">
    <property type="entry name" value="P-loop containing nucleoside triphosphate hydrolases"/>
    <property type="match status" value="2"/>
</dbReference>
<evidence type="ECO:0000256" key="3">
    <source>
        <dbReference type="ARBA" id="ARBA00022448"/>
    </source>
</evidence>
<comment type="similarity">
    <text evidence="2">Belongs to the ABC transporter superfamily. ABCB family. Multidrug resistance exporter (TC 3.A.1.201) subfamily.</text>
</comment>
<dbReference type="InterPro" id="IPR011527">
    <property type="entry name" value="ABC1_TM_dom"/>
</dbReference>
<accession>A0A9P0H3P0</accession>
<evidence type="ECO:0000256" key="4">
    <source>
        <dbReference type="ARBA" id="ARBA00022692"/>
    </source>
</evidence>
<dbReference type="CDD" id="cd03249">
    <property type="entry name" value="ABC_MTABC3_MDL1_MDL2"/>
    <property type="match status" value="2"/>
</dbReference>
<gene>
    <name evidence="12" type="ORF">NEZAVI_LOCUS5062</name>
</gene>
<dbReference type="InterPro" id="IPR036640">
    <property type="entry name" value="ABC1_TM_sf"/>
</dbReference>
<comment type="subcellular location">
    <subcellularLocation>
        <location evidence="1">Membrane</location>
        <topology evidence="1">Multi-pass membrane protein</topology>
    </subcellularLocation>
</comment>
<feature type="transmembrane region" description="Helical" evidence="10">
    <location>
        <begin position="732"/>
        <end position="759"/>
    </location>
</feature>
<dbReference type="SUPFAM" id="SSF90123">
    <property type="entry name" value="ABC transporter transmembrane region"/>
    <property type="match status" value="2"/>
</dbReference>
<dbReference type="Proteomes" id="UP001152798">
    <property type="component" value="Chromosome 3"/>
</dbReference>
<keyword evidence="6" id="KW-0067">ATP-binding</keyword>
<dbReference type="Pfam" id="PF00005">
    <property type="entry name" value="ABC_tran"/>
    <property type="match status" value="2"/>
</dbReference>
<feature type="transmembrane region" description="Helical" evidence="10">
    <location>
        <begin position="111"/>
        <end position="129"/>
    </location>
</feature>
<feature type="transmembrane region" description="Helical" evidence="10">
    <location>
        <begin position="265"/>
        <end position="284"/>
    </location>
</feature>
<dbReference type="PANTHER" id="PTHR43394:SF27">
    <property type="entry name" value="ATP-DEPENDENT TRANSLOCASE ABCB1-LIKE"/>
    <property type="match status" value="1"/>
</dbReference>
<feature type="transmembrane region" description="Helical" evidence="10">
    <location>
        <begin position="855"/>
        <end position="873"/>
    </location>
</feature>
<dbReference type="GO" id="GO:0015421">
    <property type="term" value="F:ABC-type oligopeptide transporter activity"/>
    <property type="evidence" value="ECO:0007669"/>
    <property type="project" value="TreeGrafter"/>
</dbReference>
<evidence type="ECO:0000313" key="12">
    <source>
        <dbReference type="EMBL" id="CAH1394591.1"/>
    </source>
</evidence>
<dbReference type="InterPro" id="IPR003593">
    <property type="entry name" value="AAA+_ATPase"/>
</dbReference>
<evidence type="ECO:0000313" key="13">
    <source>
        <dbReference type="Proteomes" id="UP001152798"/>
    </source>
</evidence>
<dbReference type="GO" id="GO:0005524">
    <property type="term" value="F:ATP binding"/>
    <property type="evidence" value="ECO:0007669"/>
    <property type="project" value="UniProtKB-KW"/>
</dbReference>
<feature type="region of interest" description="Disordered" evidence="9">
    <location>
        <begin position="1"/>
        <end position="61"/>
    </location>
</feature>
<feature type="transmembrane region" description="Helical" evidence="10">
    <location>
        <begin position="351"/>
        <end position="372"/>
    </location>
</feature>
<sequence length="1292" mass="144213">MPNNHRGNDQLGDYSRVPAKLPEDESSEVLLSSSPSSKAKMRKFSTDSHSGNEEQSLSASQNLDIKMKNKNLLRIWNKTETVYEIEKKIKEPGKLRTILKTLRYAKRKDKINLMLSVFLAISVGFIGPFNTYAFHTPVLTVFIKSETVGNPYNINMTEEIPMISTMGYGYLLSAGVTIILGIAEIMACELAARNIMARVKTAYLSKMLSMEIGWYDKSEEQFVNTVVHDLQKMVILFDSKMINIIEMFSSLIFGCFFALLLSWKVALFTLGTISIFITIIYSILQASKTKEKSQQQYISNCTKITSEVLGNACTVAAYGGEYKEIERFNNTLKMVNKIELEHTAVTSAAKALNYFALCICYMATYYLSVKLYLFGNFNPGALAVLLPAQSSAVYYSTYLLSVITDLNMAMDSAYRVMRFLDTETSYNKSIKQGIKPDTFKADVSFRNVQFSYPTNLQTKALQDLTLDIELGKVTAVVGTSGAGKSTIVNLISRLYDVNDGQILIGGVDIKTLNVGWLRNHIGVVRQEPTLFDTTIEENIRYGKTNASLEEIMEAAKISYAHSFIEKLPSGYDSIVGERGIKLSGGQKQRIAIARAIVRKPKLLLLDEATSALDYHSEGIVKEALDNAMRGRTTLIIAHRMSTVRNADVIYAIKEGRVVEKGSHSELMELKGYYYSLVKIQELEEKDKAVALNQKIDTKEELINEAKTPAEEHLEVSQNNEIHWLRVIKPKVIFLWFLAVFFTVITSTFLPIFFHIFGLLCKSFTYSKDEVSQIALIDVTYLLGLGITAFFSVVLTGVTSTISTQLWMAKLQTKTFSKIVSMDISWFDRKGNSPNECLEILTNSPPLIKSVTGDRAAQVIIFVLSMLFGVVYSFLVSARITMANVPIFIVFFIINYCRIKSRKADAKSASILTRSTKIATEYVQSVRTIQILNCQKHVVNGYQDMLVRAKKEAFLSIGWFAAVYTFSGALIRLSMGVLFVYGAHLIANGSVKGTSLVGVIFTLISVASLTGPALILMSQYPAARQAVNQLYRIANTKTILNTLTDQGIKPEISGNIEFQDVMFSYPTRKTVEVLKKLNLKIEAGKTVALVGDSGCGKTTIVSLLERFYLPNEGKILIDGNDINDINVRYLRSQMGLVSQEPVLFDMTIKENILYGLEEEITMDKVIEAAKIANIHDFIMNYPKAYDTSVGERGSKLSGGQKQRIAIARAVLRNPKILLLDEATSALDTENEKMVQEALENASVGRTTIVIAHRLSTIRKADKIVVIQSGAVVEEGDHEQLMESRGHYYHLLSR</sequence>
<evidence type="ECO:0000256" key="8">
    <source>
        <dbReference type="ARBA" id="ARBA00023136"/>
    </source>
</evidence>
<evidence type="ECO:0000256" key="1">
    <source>
        <dbReference type="ARBA" id="ARBA00004141"/>
    </source>
</evidence>
<dbReference type="GO" id="GO:0005743">
    <property type="term" value="C:mitochondrial inner membrane"/>
    <property type="evidence" value="ECO:0007669"/>
    <property type="project" value="TreeGrafter"/>
</dbReference>
<feature type="transmembrane region" description="Helical" evidence="10">
    <location>
        <begin position="779"/>
        <end position="801"/>
    </location>
</feature>
<dbReference type="GO" id="GO:0016887">
    <property type="term" value="F:ATP hydrolysis activity"/>
    <property type="evidence" value="ECO:0007669"/>
    <property type="project" value="InterPro"/>
</dbReference>